<evidence type="ECO:0000256" key="1">
    <source>
        <dbReference type="SAM" id="Phobius"/>
    </source>
</evidence>
<evidence type="ECO:0000313" key="2">
    <source>
        <dbReference type="EMBL" id="MFB6392867.1"/>
    </source>
</evidence>
<feature type="transmembrane region" description="Helical" evidence="1">
    <location>
        <begin position="85"/>
        <end position="107"/>
    </location>
</feature>
<dbReference type="InterPro" id="IPR045393">
    <property type="entry name" value="DUF6518"/>
</dbReference>
<proteinExistence type="predicted"/>
<accession>A0ABV5CLQ3</accession>
<dbReference type="Pfam" id="PF20128">
    <property type="entry name" value="DUF6518"/>
    <property type="match status" value="1"/>
</dbReference>
<evidence type="ECO:0000313" key="3">
    <source>
        <dbReference type="Proteomes" id="UP001582793"/>
    </source>
</evidence>
<gene>
    <name evidence="2" type="ORF">AAFH96_07055</name>
</gene>
<protein>
    <submittedName>
        <fullName evidence="2">DUF6518 family protein</fullName>
    </submittedName>
</protein>
<dbReference type="Proteomes" id="UP001582793">
    <property type="component" value="Unassembled WGS sequence"/>
</dbReference>
<keyword evidence="1" id="KW-1133">Transmembrane helix</keyword>
<keyword evidence="3" id="KW-1185">Reference proteome</keyword>
<keyword evidence="1" id="KW-0812">Transmembrane</keyword>
<dbReference type="RefSeq" id="WP_375733552.1">
    <property type="nucleotide sequence ID" value="NZ_JBCGDC010000014.1"/>
</dbReference>
<dbReference type="EMBL" id="JBCGDC010000014">
    <property type="protein sequence ID" value="MFB6392867.1"/>
    <property type="molecule type" value="Genomic_DNA"/>
</dbReference>
<feature type="transmembrane region" description="Helical" evidence="1">
    <location>
        <begin position="55"/>
        <end position="73"/>
    </location>
</feature>
<feature type="transmembrane region" description="Helical" evidence="1">
    <location>
        <begin position="30"/>
        <end position="48"/>
    </location>
</feature>
<keyword evidence="1" id="KW-0472">Membrane</keyword>
<name>A0ABV5CLQ3_9ACTN</name>
<organism evidence="2 3">
    <name type="scientific">Polymorphospora lycopeni</name>
    <dbReference type="NCBI Taxonomy" id="3140240"/>
    <lineage>
        <taxon>Bacteria</taxon>
        <taxon>Bacillati</taxon>
        <taxon>Actinomycetota</taxon>
        <taxon>Actinomycetes</taxon>
        <taxon>Micromonosporales</taxon>
        <taxon>Micromonosporaceae</taxon>
        <taxon>Polymorphospora</taxon>
    </lineage>
</organism>
<reference evidence="2 3" key="1">
    <citation type="submission" date="2024-04" db="EMBL/GenBank/DDBJ databases">
        <title>Polymorphospora sp. isolated from Baiyangdian Lake in Xiong'an New Area.</title>
        <authorList>
            <person name="Zhang X."/>
            <person name="Liu J."/>
        </authorList>
    </citation>
    <scope>NUCLEOTIDE SEQUENCE [LARGE SCALE GENOMIC DNA]</scope>
    <source>
        <strain evidence="2 3">2-325</strain>
    </source>
</reference>
<sequence length="185" mass="19502">MALTAVVGGFLLGFLDFVWIKWVPYPFADLGNSSAAWAVAAFGFGYWVRSGWLRAALGAAVGLVVAVPSYYLAATLIQGDDLAMLWAPTSLLWMSFGVVAGVVFGLAGTWARGSGWRQLVGTALPGAVLFAEAGLLAKDIGHPSYGIDPLWNALINVVLGSWSSSWSAGRTGGGRSPWPQLCPWP</sequence>
<comment type="caution">
    <text evidence="2">The sequence shown here is derived from an EMBL/GenBank/DDBJ whole genome shotgun (WGS) entry which is preliminary data.</text>
</comment>